<comment type="similarity">
    <text evidence="2 5">Belongs to the pseudouridine synthase TruB family. Type 1 subfamily.</text>
</comment>
<dbReference type="PANTHER" id="PTHR13767:SF2">
    <property type="entry name" value="PSEUDOURIDYLATE SYNTHASE TRUB1"/>
    <property type="match status" value="1"/>
</dbReference>
<dbReference type="SUPFAM" id="SSF55120">
    <property type="entry name" value="Pseudouridine synthase"/>
    <property type="match status" value="1"/>
</dbReference>
<evidence type="ECO:0000256" key="2">
    <source>
        <dbReference type="ARBA" id="ARBA00005642"/>
    </source>
</evidence>
<dbReference type="NCBIfam" id="TIGR00431">
    <property type="entry name" value="TruB"/>
    <property type="match status" value="1"/>
</dbReference>
<comment type="caution">
    <text evidence="8">The sequence shown here is derived from an EMBL/GenBank/DDBJ whole genome shotgun (WGS) entry which is preliminary data.</text>
</comment>
<dbReference type="Gene3D" id="3.30.2350.10">
    <property type="entry name" value="Pseudouridine synthase"/>
    <property type="match status" value="1"/>
</dbReference>
<evidence type="ECO:0000256" key="1">
    <source>
        <dbReference type="ARBA" id="ARBA00000385"/>
    </source>
</evidence>
<evidence type="ECO:0000313" key="8">
    <source>
        <dbReference type="EMBL" id="KKQ70236.1"/>
    </source>
</evidence>
<dbReference type="GO" id="GO:0031119">
    <property type="term" value="P:tRNA pseudouridine synthesis"/>
    <property type="evidence" value="ECO:0007669"/>
    <property type="project" value="UniProtKB-UniRule"/>
</dbReference>
<dbReference type="GO" id="GO:1990481">
    <property type="term" value="P:mRNA pseudouridine synthesis"/>
    <property type="evidence" value="ECO:0007669"/>
    <property type="project" value="TreeGrafter"/>
</dbReference>
<dbReference type="GO" id="GO:0003723">
    <property type="term" value="F:RNA binding"/>
    <property type="evidence" value="ECO:0007669"/>
    <property type="project" value="InterPro"/>
</dbReference>
<dbReference type="PANTHER" id="PTHR13767">
    <property type="entry name" value="TRNA-PSEUDOURIDINE SYNTHASE"/>
    <property type="match status" value="1"/>
</dbReference>
<organism evidence="8 9">
    <name type="scientific">Candidatus Falkowbacteria bacterium GW2011_GWE1_38_31</name>
    <dbReference type="NCBI Taxonomy" id="1618638"/>
    <lineage>
        <taxon>Bacteria</taxon>
        <taxon>Candidatus Falkowiibacteriota</taxon>
    </lineage>
</organism>
<proteinExistence type="inferred from homology"/>
<dbReference type="EC" id="5.4.99.25" evidence="5"/>
<dbReference type="GO" id="GO:0160148">
    <property type="term" value="F:tRNA pseudouridine(55) synthase activity"/>
    <property type="evidence" value="ECO:0007669"/>
    <property type="project" value="UniProtKB-EC"/>
</dbReference>
<evidence type="ECO:0000313" key="9">
    <source>
        <dbReference type="Proteomes" id="UP000034022"/>
    </source>
</evidence>
<dbReference type="InterPro" id="IPR020103">
    <property type="entry name" value="PsdUridine_synth_cat_dom_sf"/>
</dbReference>
<evidence type="ECO:0000256" key="5">
    <source>
        <dbReference type="HAMAP-Rule" id="MF_01080"/>
    </source>
</evidence>
<dbReference type="AlphaFoldDB" id="A0A0G0MZG9"/>
<dbReference type="CDD" id="cd02573">
    <property type="entry name" value="PseudoU_synth_EcTruB"/>
    <property type="match status" value="1"/>
</dbReference>
<feature type="active site" description="Nucleophile" evidence="5">
    <location>
        <position position="44"/>
    </location>
</feature>
<dbReference type="Proteomes" id="UP000034022">
    <property type="component" value="Unassembled WGS sequence"/>
</dbReference>
<dbReference type="HAMAP" id="MF_01080">
    <property type="entry name" value="TruB_bact"/>
    <property type="match status" value="1"/>
</dbReference>
<dbReference type="InterPro" id="IPR014780">
    <property type="entry name" value="tRNA_psdUridine_synth_TruB"/>
</dbReference>
<dbReference type="EMBL" id="LBUU01000006">
    <property type="protein sequence ID" value="KKQ70236.1"/>
    <property type="molecule type" value="Genomic_DNA"/>
</dbReference>
<evidence type="ECO:0000259" key="6">
    <source>
        <dbReference type="Pfam" id="PF01509"/>
    </source>
</evidence>
<protein>
    <recommendedName>
        <fullName evidence="5">tRNA pseudouridine synthase B</fullName>
        <ecNumber evidence="5">5.4.99.25</ecNumber>
    </recommendedName>
    <alternativeName>
        <fullName evidence="5">tRNA pseudouridine(55) synthase</fullName>
        <shortName evidence="5">Psi55 synthase</shortName>
    </alternativeName>
    <alternativeName>
        <fullName evidence="5">tRNA pseudouridylate synthase</fullName>
    </alternativeName>
    <alternativeName>
        <fullName evidence="5">tRNA-uridine isomerase</fullName>
    </alternativeName>
</protein>
<dbReference type="InterPro" id="IPR032819">
    <property type="entry name" value="TruB_C"/>
</dbReference>
<dbReference type="Pfam" id="PF16198">
    <property type="entry name" value="TruB_C_2"/>
    <property type="match status" value="1"/>
</dbReference>
<comment type="function">
    <text evidence="5">Responsible for synthesis of pseudouridine from uracil-55 in the psi GC loop of transfer RNAs.</text>
</comment>
<dbReference type="PATRIC" id="fig|1618638.3.peg.775"/>
<evidence type="ECO:0000259" key="7">
    <source>
        <dbReference type="Pfam" id="PF16198"/>
    </source>
</evidence>
<sequence length="229" mass="25475">MQTIIKKSGFLLINKPVGPTSFGVIAKLRKITGIKKIGHAGTLDPFASGVLVVAIGREATRLISQYVKLDKEYEAVLHLGAVTDTFDRTGKLEVRSEKLEMDRFDIENVLIKYTGKQKQTPPMFSAKKVGGKKLYELARKGIEIERKAVEINIYELELLEYNYPLLKIRVKCSSGTYIRSLAHDIGQNLGCGAYLTELKRTAVGVFGIEECCELADIQEDDWGSVLFSA</sequence>
<dbReference type="Pfam" id="PF01509">
    <property type="entry name" value="TruB_N"/>
    <property type="match status" value="1"/>
</dbReference>
<evidence type="ECO:0000256" key="4">
    <source>
        <dbReference type="ARBA" id="ARBA00023235"/>
    </source>
</evidence>
<comment type="catalytic activity">
    <reaction evidence="1 5">
        <text>uridine(55) in tRNA = pseudouridine(55) in tRNA</text>
        <dbReference type="Rhea" id="RHEA:42532"/>
        <dbReference type="Rhea" id="RHEA-COMP:10101"/>
        <dbReference type="Rhea" id="RHEA-COMP:10102"/>
        <dbReference type="ChEBI" id="CHEBI:65314"/>
        <dbReference type="ChEBI" id="CHEBI:65315"/>
        <dbReference type="EC" id="5.4.99.25"/>
    </reaction>
</comment>
<dbReference type="InterPro" id="IPR002501">
    <property type="entry name" value="PsdUridine_synth_N"/>
</dbReference>
<keyword evidence="4 5" id="KW-0413">Isomerase</keyword>
<feature type="domain" description="tRNA pseudouridylate synthase B C-terminal" evidence="7">
    <location>
        <begin position="179"/>
        <end position="219"/>
    </location>
</feature>
<gene>
    <name evidence="5" type="primary">truB</name>
    <name evidence="8" type="ORF">US91_C0006G0075</name>
</gene>
<name>A0A0G0MZG9_9BACT</name>
<evidence type="ECO:0000256" key="3">
    <source>
        <dbReference type="ARBA" id="ARBA00022694"/>
    </source>
</evidence>
<reference evidence="8 9" key="1">
    <citation type="journal article" date="2015" name="Nature">
        <title>rRNA introns, odd ribosomes, and small enigmatic genomes across a large radiation of phyla.</title>
        <authorList>
            <person name="Brown C.T."/>
            <person name="Hug L.A."/>
            <person name="Thomas B.C."/>
            <person name="Sharon I."/>
            <person name="Castelle C.J."/>
            <person name="Singh A."/>
            <person name="Wilkins M.J."/>
            <person name="Williams K.H."/>
            <person name="Banfield J.F."/>
        </authorList>
    </citation>
    <scope>NUCLEOTIDE SEQUENCE [LARGE SCALE GENOMIC DNA]</scope>
</reference>
<accession>A0A0G0MZG9</accession>
<feature type="domain" description="Pseudouridine synthase II N-terminal" evidence="6">
    <location>
        <begin position="29"/>
        <end position="178"/>
    </location>
</feature>
<keyword evidence="3 5" id="KW-0819">tRNA processing</keyword>